<feature type="DNA-binding region" description="H-T-H motif" evidence="2">
    <location>
        <begin position="61"/>
        <end position="80"/>
    </location>
</feature>
<sequence>MSYVARPVLLNEEVNTLSQVEPWLTELLRLNDEEEKMTDKQIKIVQAAVEIFSEKGFAGSSTSEIAQKAGVAEGTIFRHYKTKKELLLSIVAPIMTKLIAPFAVKDFTKVLEADYPDVEQFLRAITVNRLEFARKNFPVIKIFMHEIPFHTELREQFKETVAVLVLEKAYKAIRHFQAEGQIIELPEATSMRLIASTIIGFLITRFLFAPDSEWDESQEIEYTINFIMHGLSPRKP</sequence>
<evidence type="ECO:0000259" key="3">
    <source>
        <dbReference type="PROSITE" id="PS50977"/>
    </source>
</evidence>
<keyword evidence="1 2" id="KW-0238">DNA-binding</keyword>
<dbReference type="InterPro" id="IPR050109">
    <property type="entry name" value="HTH-type_TetR-like_transc_reg"/>
</dbReference>
<feature type="domain" description="HTH tetR-type" evidence="3">
    <location>
        <begin position="38"/>
        <end position="98"/>
    </location>
</feature>
<dbReference type="PANTHER" id="PTHR30055:SF222">
    <property type="entry name" value="REGULATORY PROTEIN"/>
    <property type="match status" value="1"/>
</dbReference>
<dbReference type="InterPro" id="IPR009057">
    <property type="entry name" value="Homeodomain-like_sf"/>
</dbReference>
<dbReference type="PROSITE" id="PS50977">
    <property type="entry name" value="HTH_TETR_2"/>
    <property type="match status" value="1"/>
</dbReference>
<reference evidence="4 5" key="1">
    <citation type="submission" date="2019-10" db="EMBL/GenBank/DDBJ databases">
        <title>Description of Paenibacillus terrestris sp. nov.</title>
        <authorList>
            <person name="Carlier A."/>
            <person name="Qi S."/>
        </authorList>
    </citation>
    <scope>NUCLEOTIDE SEQUENCE [LARGE SCALE GENOMIC DNA]</scope>
    <source>
        <strain evidence="4 5">LMG 31458</strain>
    </source>
</reference>
<evidence type="ECO:0000313" key="4">
    <source>
        <dbReference type="EMBL" id="NOU76215.1"/>
    </source>
</evidence>
<proteinExistence type="predicted"/>
<gene>
    <name evidence="4" type="ORF">GC098_33515</name>
</gene>
<dbReference type="EMBL" id="WHOA01000241">
    <property type="protein sequence ID" value="NOU76215.1"/>
    <property type="molecule type" value="Genomic_DNA"/>
</dbReference>
<dbReference type="SUPFAM" id="SSF46689">
    <property type="entry name" value="Homeodomain-like"/>
    <property type="match status" value="1"/>
</dbReference>
<dbReference type="Gene3D" id="1.10.357.10">
    <property type="entry name" value="Tetracycline Repressor, domain 2"/>
    <property type="match status" value="1"/>
</dbReference>
<dbReference type="InterPro" id="IPR001647">
    <property type="entry name" value="HTH_TetR"/>
</dbReference>
<evidence type="ECO:0000313" key="5">
    <source>
        <dbReference type="Proteomes" id="UP000616779"/>
    </source>
</evidence>
<dbReference type="Proteomes" id="UP000616779">
    <property type="component" value="Unassembled WGS sequence"/>
</dbReference>
<protein>
    <submittedName>
        <fullName evidence="4">TetR family transcriptional regulator</fullName>
    </submittedName>
</protein>
<name>A0ABX1Y5N0_9BACL</name>
<evidence type="ECO:0000256" key="2">
    <source>
        <dbReference type="PROSITE-ProRule" id="PRU00335"/>
    </source>
</evidence>
<dbReference type="InterPro" id="IPR036271">
    <property type="entry name" value="Tet_transcr_reg_TetR-rel_C_sf"/>
</dbReference>
<accession>A0ABX1Y5N0</accession>
<dbReference type="Pfam" id="PF00440">
    <property type="entry name" value="TetR_N"/>
    <property type="match status" value="1"/>
</dbReference>
<dbReference type="PANTHER" id="PTHR30055">
    <property type="entry name" value="HTH-TYPE TRANSCRIPTIONAL REGULATOR RUTR"/>
    <property type="match status" value="1"/>
</dbReference>
<dbReference type="PRINTS" id="PR00455">
    <property type="entry name" value="HTHTETR"/>
</dbReference>
<evidence type="ECO:0000256" key="1">
    <source>
        <dbReference type="ARBA" id="ARBA00023125"/>
    </source>
</evidence>
<comment type="caution">
    <text evidence="4">The sequence shown here is derived from an EMBL/GenBank/DDBJ whole genome shotgun (WGS) entry which is preliminary data.</text>
</comment>
<dbReference type="SUPFAM" id="SSF48498">
    <property type="entry name" value="Tetracyclin repressor-like, C-terminal domain"/>
    <property type="match status" value="1"/>
</dbReference>
<organism evidence="4 5">
    <name type="scientific">Paenibacillus phytorum</name>
    <dbReference type="NCBI Taxonomy" id="2654977"/>
    <lineage>
        <taxon>Bacteria</taxon>
        <taxon>Bacillati</taxon>
        <taxon>Bacillota</taxon>
        <taxon>Bacilli</taxon>
        <taxon>Bacillales</taxon>
        <taxon>Paenibacillaceae</taxon>
        <taxon>Paenibacillus</taxon>
    </lineage>
</organism>
<keyword evidence="5" id="KW-1185">Reference proteome</keyword>